<evidence type="ECO:0008006" key="3">
    <source>
        <dbReference type="Google" id="ProtNLM"/>
    </source>
</evidence>
<proteinExistence type="predicted"/>
<protein>
    <recommendedName>
        <fullName evidence="3">Glycosyl hydrolase family 13 catalytic domain-containing protein</fullName>
    </recommendedName>
</protein>
<dbReference type="AlphaFoldDB" id="A0A0D2Q7I3"/>
<dbReference type="Gramene" id="KJB15204">
    <property type="protein sequence ID" value="KJB15204"/>
    <property type="gene ID" value="B456_002G172100"/>
</dbReference>
<organism evidence="1 2">
    <name type="scientific">Gossypium raimondii</name>
    <name type="common">Peruvian cotton</name>
    <name type="synonym">Gossypium klotzschianum subsp. raimondii</name>
    <dbReference type="NCBI Taxonomy" id="29730"/>
    <lineage>
        <taxon>Eukaryota</taxon>
        <taxon>Viridiplantae</taxon>
        <taxon>Streptophyta</taxon>
        <taxon>Embryophyta</taxon>
        <taxon>Tracheophyta</taxon>
        <taxon>Spermatophyta</taxon>
        <taxon>Magnoliopsida</taxon>
        <taxon>eudicotyledons</taxon>
        <taxon>Gunneridae</taxon>
        <taxon>Pentapetalae</taxon>
        <taxon>rosids</taxon>
        <taxon>malvids</taxon>
        <taxon>Malvales</taxon>
        <taxon>Malvaceae</taxon>
        <taxon>Malvoideae</taxon>
        <taxon>Gossypium</taxon>
    </lineage>
</organism>
<dbReference type="Proteomes" id="UP000032304">
    <property type="component" value="Chromosome 2"/>
</dbReference>
<keyword evidence="2" id="KW-1185">Reference proteome</keyword>
<dbReference type="GO" id="GO:0003844">
    <property type="term" value="F:1,4-alpha-glucan branching enzyme activity"/>
    <property type="evidence" value="ECO:0007669"/>
    <property type="project" value="TreeGrafter"/>
</dbReference>
<accession>A0A0D2Q7I3</accession>
<name>A0A0D2Q7I3_GOSRA</name>
<dbReference type="EMBL" id="CM001741">
    <property type="protein sequence ID" value="KJB15204.1"/>
    <property type="molecule type" value="Genomic_DNA"/>
</dbReference>
<dbReference type="GO" id="GO:0005982">
    <property type="term" value="P:starch metabolic process"/>
    <property type="evidence" value="ECO:0007669"/>
    <property type="project" value="TreeGrafter"/>
</dbReference>
<dbReference type="PANTHER" id="PTHR43651:SF3">
    <property type="entry name" value="1,4-ALPHA-GLUCAN-BRANCHING ENZYME"/>
    <property type="match status" value="1"/>
</dbReference>
<reference evidence="1 2" key="1">
    <citation type="journal article" date="2012" name="Nature">
        <title>Repeated polyploidization of Gossypium genomes and the evolution of spinnable cotton fibres.</title>
        <authorList>
            <person name="Paterson A.H."/>
            <person name="Wendel J.F."/>
            <person name="Gundlach H."/>
            <person name="Guo H."/>
            <person name="Jenkins J."/>
            <person name="Jin D."/>
            <person name="Llewellyn D."/>
            <person name="Showmaker K.C."/>
            <person name="Shu S."/>
            <person name="Udall J."/>
            <person name="Yoo M.J."/>
            <person name="Byers R."/>
            <person name="Chen W."/>
            <person name="Doron-Faigenboim A."/>
            <person name="Duke M.V."/>
            <person name="Gong L."/>
            <person name="Grimwood J."/>
            <person name="Grover C."/>
            <person name="Grupp K."/>
            <person name="Hu G."/>
            <person name="Lee T.H."/>
            <person name="Li J."/>
            <person name="Lin L."/>
            <person name="Liu T."/>
            <person name="Marler B.S."/>
            <person name="Page J.T."/>
            <person name="Roberts A.W."/>
            <person name="Romanel E."/>
            <person name="Sanders W.S."/>
            <person name="Szadkowski E."/>
            <person name="Tan X."/>
            <person name="Tang H."/>
            <person name="Xu C."/>
            <person name="Wang J."/>
            <person name="Wang Z."/>
            <person name="Zhang D."/>
            <person name="Zhang L."/>
            <person name="Ashrafi H."/>
            <person name="Bedon F."/>
            <person name="Bowers J.E."/>
            <person name="Brubaker C.L."/>
            <person name="Chee P.W."/>
            <person name="Das S."/>
            <person name="Gingle A.R."/>
            <person name="Haigler C.H."/>
            <person name="Harker D."/>
            <person name="Hoffmann L.V."/>
            <person name="Hovav R."/>
            <person name="Jones D.C."/>
            <person name="Lemke C."/>
            <person name="Mansoor S."/>
            <person name="ur Rahman M."/>
            <person name="Rainville L.N."/>
            <person name="Rambani A."/>
            <person name="Reddy U.K."/>
            <person name="Rong J.K."/>
            <person name="Saranga Y."/>
            <person name="Scheffler B.E."/>
            <person name="Scheffler J.A."/>
            <person name="Stelly D.M."/>
            <person name="Triplett B.A."/>
            <person name="Van Deynze A."/>
            <person name="Vaslin M.F."/>
            <person name="Waghmare V.N."/>
            <person name="Walford S.A."/>
            <person name="Wright R.J."/>
            <person name="Zaki E.A."/>
            <person name="Zhang T."/>
            <person name="Dennis E.S."/>
            <person name="Mayer K.F."/>
            <person name="Peterson D.G."/>
            <person name="Rokhsar D.S."/>
            <person name="Wang X."/>
            <person name="Schmutz J."/>
        </authorList>
    </citation>
    <scope>NUCLEOTIDE SEQUENCE [LARGE SCALE GENOMIC DNA]</scope>
</reference>
<dbReference type="PANTHER" id="PTHR43651">
    <property type="entry name" value="1,4-ALPHA-GLUCAN-BRANCHING ENZYME"/>
    <property type="match status" value="1"/>
</dbReference>
<evidence type="ECO:0000313" key="1">
    <source>
        <dbReference type="EMBL" id="KJB15204.1"/>
    </source>
</evidence>
<dbReference type="Gene3D" id="3.20.20.80">
    <property type="entry name" value="Glycosidases"/>
    <property type="match status" value="1"/>
</dbReference>
<dbReference type="GO" id="GO:0005737">
    <property type="term" value="C:cytoplasm"/>
    <property type="evidence" value="ECO:0007669"/>
    <property type="project" value="TreeGrafter"/>
</dbReference>
<dbReference type="InterPro" id="IPR017853">
    <property type="entry name" value="GH"/>
</dbReference>
<sequence>MDIQEHSYYASFGHASNNLLDGLNMFDGTDGHYFHTGSRGHHSVWDSRLFNYGSWEVLRYLLSNARWWLEEYKFDGYRFDGVTSMMYIHHGLQVLYTTEFGDSPIS</sequence>
<dbReference type="SUPFAM" id="SSF51445">
    <property type="entry name" value="(Trans)glycosidases"/>
    <property type="match status" value="1"/>
</dbReference>
<gene>
    <name evidence="1" type="ORF">B456_002G172100</name>
</gene>
<evidence type="ECO:0000313" key="2">
    <source>
        <dbReference type="Proteomes" id="UP000032304"/>
    </source>
</evidence>